<feature type="compositionally biased region" description="Pro residues" evidence="1">
    <location>
        <begin position="37"/>
        <end position="49"/>
    </location>
</feature>
<evidence type="ECO:0008006" key="5">
    <source>
        <dbReference type="Google" id="ProtNLM"/>
    </source>
</evidence>
<accession>A0A7W8VGZ1</accession>
<proteinExistence type="predicted"/>
<dbReference type="RefSeq" id="WP_246528822.1">
    <property type="nucleotide sequence ID" value="NZ_BAAAJD010000068.1"/>
</dbReference>
<keyword evidence="2" id="KW-0472">Membrane</keyword>
<dbReference type="EMBL" id="JACHDB010000002">
    <property type="protein sequence ID" value="MBB5436106.1"/>
    <property type="molecule type" value="Genomic_DNA"/>
</dbReference>
<feature type="compositionally biased region" description="Pro residues" evidence="1">
    <location>
        <begin position="9"/>
        <end position="29"/>
    </location>
</feature>
<keyword evidence="4" id="KW-1185">Reference proteome</keyword>
<reference evidence="3 4" key="1">
    <citation type="submission" date="2020-08" db="EMBL/GenBank/DDBJ databases">
        <title>Sequencing the genomes of 1000 actinobacteria strains.</title>
        <authorList>
            <person name="Klenk H.-P."/>
        </authorList>
    </citation>
    <scope>NUCLEOTIDE SEQUENCE [LARGE SCALE GENOMIC DNA]</scope>
    <source>
        <strain evidence="3 4">DSM 44551</strain>
    </source>
</reference>
<feature type="transmembrane region" description="Helical" evidence="2">
    <location>
        <begin position="100"/>
        <end position="122"/>
    </location>
</feature>
<protein>
    <recommendedName>
        <fullName evidence="5">DUF4190 domain-containing protein</fullName>
    </recommendedName>
</protein>
<gene>
    <name evidence="3" type="ORF">HDA36_006254</name>
</gene>
<feature type="transmembrane region" description="Helical" evidence="2">
    <location>
        <begin position="58"/>
        <end position="88"/>
    </location>
</feature>
<evidence type="ECO:0000313" key="3">
    <source>
        <dbReference type="EMBL" id="MBB5436106.1"/>
    </source>
</evidence>
<sequence>MSYGTGGYGPPPPPQGPGGYGGPPPPPPGGFGGGMGGPPPPPPPPPGANEPPASMGNAIGVIVASVISFCLCWPIAIVSLVLGIVAAVMATSSPKASKTCALIGWILVGIGLIATIAIFLIYGGMGLLSVMTESGV</sequence>
<keyword evidence="2" id="KW-1133">Transmembrane helix</keyword>
<keyword evidence="2" id="KW-0812">Transmembrane</keyword>
<comment type="caution">
    <text evidence="3">The sequence shown here is derived from an EMBL/GenBank/DDBJ whole genome shotgun (WGS) entry which is preliminary data.</text>
</comment>
<dbReference type="Proteomes" id="UP000572635">
    <property type="component" value="Unassembled WGS sequence"/>
</dbReference>
<organism evidence="3 4">
    <name type="scientific">Nocardiopsis composta</name>
    <dbReference type="NCBI Taxonomy" id="157465"/>
    <lineage>
        <taxon>Bacteria</taxon>
        <taxon>Bacillati</taxon>
        <taxon>Actinomycetota</taxon>
        <taxon>Actinomycetes</taxon>
        <taxon>Streptosporangiales</taxon>
        <taxon>Nocardiopsidaceae</taxon>
        <taxon>Nocardiopsis</taxon>
    </lineage>
</organism>
<evidence type="ECO:0000256" key="1">
    <source>
        <dbReference type="SAM" id="MobiDB-lite"/>
    </source>
</evidence>
<evidence type="ECO:0000256" key="2">
    <source>
        <dbReference type="SAM" id="Phobius"/>
    </source>
</evidence>
<feature type="region of interest" description="Disordered" evidence="1">
    <location>
        <begin position="1"/>
        <end position="51"/>
    </location>
</feature>
<evidence type="ECO:0000313" key="4">
    <source>
        <dbReference type="Proteomes" id="UP000572635"/>
    </source>
</evidence>
<dbReference type="AlphaFoldDB" id="A0A7W8VGZ1"/>
<name>A0A7W8VGZ1_9ACTN</name>